<organism evidence="3 4">
    <name type="scientific">Exaiptasia diaphana</name>
    <name type="common">Tropical sea anemone</name>
    <name type="synonym">Aiptasia pulchella</name>
    <dbReference type="NCBI Taxonomy" id="2652724"/>
    <lineage>
        <taxon>Eukaryota</taxon>
        <taxon>Metazoa</taxon>
        <taxon>Cnidaria</taxon>
        <taxon>Anthozoa</taxon>
        <taxon>Hexacorallia</taxon>
        <taxon>Actiniaria</taxon>
        <taxon>Aiptasiidae</taxon>
        <taxon>Exaiptasia</taxon>
    </lineage>
</organism>
<name>A0A913X4S7_EXADI</name>
<reference evidence="3" key="1">
    <citation type="submission" date="2022-11" db="UniProtKB">
        <authorList>
            <consortium name="EnsemblMetazoa"/>
        </authorList>
    </citation>
    <scope>IDENTIFICATION</scope>
</reference>
<dbReference type="PROSITE" id="PS50022">
    <property type="entry name" value="FA58C_3"/>
    <property type="match status" value="1"/>
</dbReference>
<dbReference type="EnsemblMetazoa" id="XM_021042904.2">
    <property type="protein sequence ID" value="XP_020898563.2"/>
    <property type="gene ID" value="LOC110237311"/>
</dbReference>
<feature type="signal peptide" evidence="1">
    <location>
        <begin position="1"/>
        <end position="19"/>
    </location>
</feature>
<feature type="chain" id="PRO_5037424817" description="F5/8 type C domain-containing protein" evidence="1">
    <location>
        <begin position="20"/>
        <end position="250"/>
    </location>
</feature>
<keyword evidence="4" id="KW-1185">Reference proteome</keyword>
<dbReference type="InterPro" id="IPR008979">
    <property type="entry name" value="Galactose-bd-like_sf"/>
</dbReference>
<dbReference type="InterPro" id="IPR000421">
    <property type="entry name" value="FA58C"/>
</dbReference>
<dbReference type="RefSeq" id="XP_020898563.2">
    <property type="nucleotide sequence ID" value="XM_021042904.2"/>
</dbReference>
<evidence type="ECO:0000313" key="4">
    <source>
        <dbReference type="Proteomes" id="UP000887567"/>
    </source>
</evidence>
<dbReference type="Pfam" id="PF00754">
    <property type="entry name" value="F5_F8_type_C"/>
    <property type="match status" value="1"/>
</dbReference>
<evidence type="ECO:0000313" key="3">
    <source>
        <dbReference type="EnsemblMetazoa" id="XP_020898563.2"/>
    </source>
</evidence>
<evidence type="ECO:0000259" key="2">
    <source>
        <dbReference type="PROSITE" id="PS50022"/>
    </source>
</evidence>
<proteinExistence type="predicted"/>
<dbReference type="PANTHER" id="PTHR24543:SF325">
    <property type="entry name" value="F5_8 TYPE C DOMAIN-CONTAINING PROTEIN"/>
    <property type="match status" value="1"/>
</dbReference>
<sequence>MKLLILMIVLSCWFTLVFPSKDVLERSMCKRLKEKGMCKSRFTCIKNDLCKVTCGCNDILSLRSCKVLKGIKACSKHLVVGFDYCRWTCGFCWRKRACKSARALGMQSRAIPDSSITASTSHFRNHEPQLARLHIRSSRGKAGSWVAGRQRSGEWLQVDLGKVTKVQAVATQGRYDTNQWVRSYTLQYSNNGKTFKKYQGGKVFKGNSDKHTVVKHNLNPPIYARYIRVVVKTWYRFVSMRMELYGCKYY</sequence>
<dbReference type="Proteomes" id="UP000887567">
    <property type="component" value="Unplaced"/>
</dbReference>
<dbReference type="PROSITE" id="PS01285">
    <property type="entry name" value="FA58C_1"/>
    <property type="match status" value="1"/>
</dbReference>
<dbReference type="KEGG" id="epa:110237311"/>
<dbReference type="FunFam" id="2.60.120.260:FF:000016">
    <property type="entry name" value="Contactin-associated protein-like 4 isoform 1"/>
    <property type="match status" value="1"/>
</dbReference>
<dbReference type="Gene3D" id="2.60.120.260">
    <property type="entry name" value="Galactose-binding domain-like"/>
    <property type="match status" value="1"/>
</dbReference>
<dbReference type="OrthoDB" id="2121828at2759"/>
<feature type="domain" description="F5/8 type C" evidence="2">
    <location>
        <begin position="98"/>
        <end position="247"/>
    </location>
</feature>
<dbReference type="GeneID" id="110237311"/>
<evidence type="ECO:0000256" key="1">
    <source>
        <dbReference type="SAM" id="SignalP"/>
    </source>
</evidence>
<accession>A0A913X4S7</accession>
<protein>
    <recommendedName>
        <fullName evidence="2">F5/8 type C domain-containing protein</fullName>
    </recommendedName>
</protein>
<dbReference type="AlphaFoldDB" id="A0A913X4S7"/>
<dbReference type="CDD" id="cd00057">
    <property type="entry name" value="FA58C"/>
    <property type="match status" value="1"/>
</dbReference>
<dbReference type="SUPFAM" id="SSF49785">
    <property type="entry name" value="Galactose-binding domain-like"/>
    <property type="match status" value="1"/>
</dbReference>
<keyword evidence="1" id="KW-0732">Signal</keyword>
<dbReference type="SMART" id="SM00231">
    <property type="entry name" value="FA58C"/>
    <property type="match status" value="1"/>
</dbReference>
<dbReference type="PANTHER" id="PTHR24543">
    <property type="entry name" value="MULTICOPPER OXIDASE-RELATED"/>
    <property type="match status" value="1"/>
</dbReference>